<dbReference type="Gene3D" id="3.40.50.1820">
    <property type="entry name" value="alpha/beta hydrolase"/>
    <property type="match status" value="1"/>
</dbReference>
<dbReference type="SUPFAM" id="SSF53474">
    <property type="entry name" value="alpha/beta-Hydrolases"/>
    <property type="match status" value="1"/>
</dbReference>
<gene>
    <name evidence="4" type="ORF">AWR36_013935</name>
</gene>
<name>A0ABX4HX89_9GAMM</name>
<dbReference type="PANTHER" id="PTHR43037:SF1">
    <property type="entry name" value="BLL1128 PROTEIN"/>
    <property type="match status" value="1"/>
</dbReference>
<feature type="transmembrane region" description="Helical" evidence="2">
    <location>
        <begin position="12"/>
        <end position="32"/>
    </location>
</feature>
<accession>A0ABX4HX89</accession>
<dbReference type="PANTHER" id="PTHR43037">
    <property type="entry name" value="UNNAMED PRODUCT-RELATED"/>
    <property type="match status" value="1"/>
</dbReference>
<keyword evidence="1" id="KW-0732">Signal</keyword>
<keyword evidence="2" id="KW-0812">Transmembrane</keyword>
<keyword evidence="2" id="KW-1133">Transmembrane helix</keyword>
<dbReference type="PROSITE" id="PS51257">
    <property type="entry name" value="PROKAR_LIPOPROTEIN"/>
    <property type="match status" value="1"/>
</dbReference>
<comment type="caution">
    <text evidence="4">The sequence shown here is derived from an EMBL/GenBank/DDBJ whole genome shotgun (WGS) entry which is preliminary data.</text>
</comment>
<evidence type="ECO:0000256" key="1">
    <source>
        <dbReference type="ARBA" id="ARBA00022729"/>
    </source>
</evidence>
<dbReference type="InterPro" id="IPR029058">
    <property type="entry name" value="AB_hydrolase_fold"/>
</dbReference>
<keyword evidence="5" id="KW-1185">Reference proteome</keyword>
<evidence type="ECO:0000313" key="4">
    <source>
        <dbReference type="EMBL" id="PCO04536.1"/>
    </source>
</evidence>
<sequence length="324" mass="36886">MKKKERAVKSPAIPIGPVLLTLSLLVGCQYFPLSKDSLADGVGEARLLRLPYTSRVDGSSREYFVYLPRGYGEQPEKTWPVLMHLHGNGERGNGGDDLDYTLIHGPLYEAWIQKRDLPFIILVPQLHMFGMDKKVSYIANRSRDSIPDRLAAGVPERKYIQPRGRMSIGQPVSGWDEIPEGLPWGWEKVEADLIAMLDHVSERYRVDDHRIYLTGLSYGGFGSWYMASRHPEKFAAVAPVVGWGHPNLMAPIAQNKVPVWVFAGGRDRTVEKSYFYAGVNRLEEMGGEVRFTVHEDMSHDVWRRVYEGQDLYQWLLQQSLEKSP</sequence>
<evidence type="ECO:0000256" key="2">
    <source>
        <dbReference type="SAM" id="Phobius"/>
    </source>
</evidence>
<protein>
    <submittedName>
        <fullName evidence="4">Alpha/beta hydrolase</fullName>
    </submittedName>
</protein>
<keyword evidence="2" id="KW-0472">Membrane</keyword>
<dbReference type="InterPro" id="IPR050955">
    <property type="entry name" value="Plant_Biomass_Hydrol_Est"/>
</dbReference>
<evidence type="ECO:0000313" key="5">
    <source>
        <dbReference type="Proteomes" id="UP000218427"/>
    </source>
</evidence>
<evidence type="ECO:0000259" key="3">
    <source>
        <dbReference type="Pfam" id="PF00326"/>
    </source>
</evidence>
<reference evidence="4" key="1">
    <citation type="submission" date="2017-08" db="EMBL/GenBank/DDBJ databases">
        <title>Microbulbifer marisrubri sp. nov., a halophilic alphaproteobacterium isolated from marine sediment of the Yellow Sea, China.</title>
        <authorList>
            <person name="Zhang G."/>
            <person name="Xiong Q."/>
        </authorList>
    </citation>
    <scope>NUCLEOTIDE SEQUENCE [LARGE SCALE GENOMIC DNA]</scope>
    <source>
        <strain evidence="4">WRN-8</strain>
    </source>
</reference>
<organism evidence="4 5">
    <name type="scientific">Microbulbifer flavimaris</name>
    <dbReference type="NCBI Taxonomy" id="1781068"/>
    <lineage>
        <taxon>Bacteria</taxon>
        <taxon>Pseudomonadati</taxon>
        <taxon>Pseudomonadota</taxon>
        <taxon>Gammaproteobacteria</taxon>
        <taxon>Cellvibrionales</taxon>
        <taxon>Microbulbiferaceae</taxon>
        <taxon>Microbulbifer</taxon>
    </lineage>
</organism>
<proteinExistence type="predicted"/>
<keyword evidence="4" id="KW-0378">Hydrolase</keyword>
<dbReference type="Proteomes" id="UP000218427">
    <property type="component" value="Unassembled WGS sequence"/>
</dbReference>
<dbReference type="GO" id="GO:0016787">
    <property type="term" value="F:hydrolase activity"/>
    <property type="evidence" value="ECO:0007669"/>
    <property type="project" value="UniProtKB-KW"/>
</dbReference>
<feature type="domain" description="Peptidase S9 prolyl oligopeptidase catalytic" evidence="3">
    <location>
        <begin position="191"/>
        <end position="242"/>
    </location>
</feature>
<dbReference type="InterPro" id="IPR001375">
    <property type="entry name" value="Peptidase_S9_cat"/>
</dbReference>
<dbReference type="EMBL" id="LRFG02000005">
    <property type="protein sequence ID" value="PCO04536.1"/>
    <property type="molecule type" value="Genomic_DNA"/>
</dbReference>
<dbReference type="Pfam" id="PF00326">
    <property type="entry name" value="Peptidase_S9"/>
    <property type="match status" value="1"/>
</dbReference>